<reference evidence="3 4" key="1">
    <citation type="submission" date="2012-05" db="EMBL/GenBank/DDBJ databases">
        <title>Recombination and specialization in a pathogen metapopulation.</title>
        <authorList>
            <person name="Gardiner A."/>
            <person name="Kemen E."/>
            <person name="Schultz-Larsen T."/>
            <person name="MacLean D."/>
            <person name="Van Oosterhout C."/>
            <person name="Jones J.D.G."/>
        </authorList>
    </citation>
    <scope>NUCLEOTIDE SEQUENCE [LARGE SCALE GENOMIC DNA]</scope>
    <source>
        <strain evidence="3 4">Ac Nc2</strain>
    </source>
</reference>
<dbReference type="EMBL" id="CAIX01000041">
    <property type="protein sequence ID" value="CCI42938.1"/>
    <property type="molecule type" value="Genomic_DNA"/>
</dbReference>
<feature type="domain" description="Syntaxin N-terminal" evidence="2">
    <location>
        <begin position="21"/>
        <end position="141"/>
    </location>
</feature>
<gene>
    <name evidence="3" type="ORF">BN9_037220</name>
</gene>
<keyword evidence="1" id="KW-1133">Transmembrane helix</keyword>
<proteinExistence type="predicted"/>
<dbReference type="InterPro" id="IPR006011">
    <property type="entry name" value="Syntaxin_N"/>
</dbReference>
<dbReference type="Gene3D" id="1.20.58.70">
    <property type="match status" value="1"/>
</dbReference>
<keyword evidence="1" id="KW-0472">Membrane</keyword>
<dbReference type="GO" id="GO:0016192">
    <property type="term" value="P:vesicle-mediated transport"/>
    <property type="evidence" value="ECO:0007669"/>
    <property type="project" value="InterPro"/>
</dbReference>
<dbReference type="AlphaFoldDB" id="A0A024G880"/>
<protein>
    <recommendedName>
        <fullName evidence="2">Syntaxin N-terminal domain-containing protein</fullName>
    </recommendedName>
</protein>
<dbReference type="OrthoDB" id="364348at2759"/>
<dbReference type="InParanoid" id="A0A024G880"/>
<dbReference type="GO" id="GO:0016020">
    <property type="term" value="C:membrane"/>
    <property type="evidence" value="ECO:0007669"/>
    <property type="project" value="InterPro"/>
</dbReference>
<keyword evidence="4" id="KW-1185">Reference proteome</keyword>
<evidence type="ECO:0000259" key="2">
    <source>
        <dbReference type="Pfam" id="PF14523"/>
    </source>
</evidence>
<dbReference type="InterPro" id="IPR010989">
    <property type="entry name" value="SNARE"/>
</dbReference>
<sequence length="272" mass="31079">MGDRYVSADSPTYSDERYNRLVQESSKGISSFNQVTRSIAQKMSLFGTPQDSRDNHNQIKELTDKGNKMSTKLSRRIQELNRACQGGSQERSRKTQVNKLASDFKNQLKSFEATCERLITSEQQTIEHIRRSSTSYERVSEVDIKPKFGFGNYNEDQIYAQANVTTYDEDGKRISFTSIISCVKSRRDSWYVMYFVCCVFDIYECSRISLAVDVQENTENVKENVAGALENVRQADKKTGWFKCTKFKMIGIGILLMLVIIAVISFSASSRK</sequence>
<dbReference type="Pfam" id="PF14523">
    <property type="entry name" value="Syntaxin_2"/>
    <property type="match status" value="1"/>
</dbReference>
<dbReference type="Proteomes" id="UP000053237">
    <property type="component" value="Unassembled WGS sequence"/>
</dbReference>
<comment type="caution">
    <text evidence="3">The sequence shown here is derived from an EMBL/GenBank/DDBJ whole genome shotgun (WGS) entry which is preliminary data.</text>
</comment>
<feature type="transmembrane region" description="Helical" evidence="1">
    <location>
        <begin position="247"/>
        <end position="268"/>
    </location>
</feature>
<name>A0A024G880_9STRA</name>
<organism evidence="3 4">
    <name type="scientific">Albugo candida</name>
    <dbReference type="NCBI Taxonomy" id="65357"/>
    <lineage>
        <taxon>Eukaryota</taxon>
        <taxon>Sar</taxon>
        <taxon>Stramenopiles</taxon>
        <taxon>Oomycota</taxon>
        <taxon>Peronosporomycetes</taxon>
        <taxon>Albuginales</taxon>
        <taxon>Albuginaceae</taxon>
        <taxon>Albugo</taxon>
    </lineage>
</organism>
<dbReference type="STRING" id="65357.A0A024G880"/>
<evidence type="ECO:0000313" key="4">
    <source>
        <dbReference type="Proteomes" id="UP000053237"/>
    </source>
</evidence>
<keyword evidence="1" id="KW-0812">Transmembrane</keyword>
<evidence type="ECO:0000313" key="3">
    <source>
        <dbReference type="EMBL" id="CCI42938.1"/>
    </source>
</evidence>
<dbReference type="SUPFAM" id="SSF47661">
    <property type="entry name" value="t-snare proteins"/>
    <property type="match status" value="1"/>
</dbReference>
<evidence type="ECO:0000256" key="1">
    <source>
        <dbReference type="SAM" id="Phobius"/>
    </source>
</evidence>
<accession>A0A024G880</accession>